<dbReference type="InterPro" id="IPR029058">
    <property type="entry name" value="AB_hydrolase_fold"/>
</dbReference>
<sequence length="462" mass="52760">MTVNKYPATIEVMRTCWEKSTNPIFYAITYFDRGYLRIRKDVIIPRPEEPSVSSFDMDLPPIKARLYFPGTEEELAKATQLIFDVPGGGFVTMHPKNHDDYLSCWSRDMKIPVISIDYGKAPEYPYPWALEECFDAYRSILETNGACIGLEGWYTTDENGQKKRKDPIKIVMVGDSAMPADQMELIRSESTESVGKYVRTKTELDMTAPLQVDEAPRAVNLLTDEVDSTPSWYTKYTPRALIAKKAPKIHSGLSMTSRMSYFSDRIIKPELIRAMAIMYLANSPFKPDVLTDYYLSPITAPESILAQFPKTYLLCGEKDPFIDDTVVFAARIREAKRKARLQWESLRGRNPDFNDHLTLSPRDSSIEMDSHPFSKDPSSMVKVKVLPGMSHAIFQMMNFLPEAKQAVRLTTDWITAMFNEKPSEENPEITSMIISEMNEICEKSVFLRRRNSMASRIGFGKN</sequence>
<dbReference type="AlphaFoldDB" id="A0AAD5Y0G3"/>
<keyword evidence="3" id="KW-1185">Reference proteome</keyword>
<evidence type="ECO:0000313" key="3">
    <source>
        <dbReference type="Proteomes" id="UP001210925"/>
    </source>
</evidence>
<comment type="caution">
    <text evidence="2">The sequence shown here is derived from an EMBL/GenBank/DDBJ whole genome shotgun (WGS) entry which is preliminary data.</text>
</comment>
<dbReference type="Pfam" id="PF07859">
    <property type="entry name" value="Abhydrolase_3"/>
    <property type="match status" value="2"/>
</dbReference>
<evidence type="ECO:0000313" key="2">
    <source>
        <dbReference type="EMBL" id="KAJ3252279.1"/>
    </source>
</evidence>
<accession>A0AAD5Y0G3</accession>
<dbReference type="InterPro" id="IPR013094">
    <property type="entry name" value="AB_hydrolase_3"/>
</dbReference>
<dbReference type="PANTHER" id="PTHR23025:SF3">
    <property type="entry name" value="HORMONE-SENSITIVE LIPASE"/>
    <property type="match status" value="1"/>
</dbReference>
<proteinExistence type="predicted"/>
<name>A0AAD5Y0G3_9FUNG</name>
<dbReference type="Proteomes" id="UP001210925">
    <property type="component" value="Unassembled WGS sequence"/>
</dbReference>
<dbReference type="GO" id="GO:0005829">
    <property type="term" value="C:cytosol"/>
    <property type="evidence" value="ECO:0007669"/>
    <property type="project" value="TreeGrafter"/>
</dbReference>
<dbReference type="GO" id="GO:0019433">
    <property type="term" value="P:triglyceride catabolic process"/>
    <property type="evidence" value="ECO:0007669"/>
    <property type="project" value="TreeGrafter"/>
</dbReference>
<dbReference type="EMBL" id="JADGKB010000147">
    <property type="protein sequence ID" value="KAJ3252279.1"/>
    <property type="molecule type" value="Genomic_DNA"/>
</dbReference>
<organism evidence="2 3">
    <name type="scientific">Boothiomyces macroporosus</name>
    <dbReference type="NCBI Taxonomy" id="261099"/>
    <lineage>
        <taxon>Eukaryota</taxon>
        <taxon>Fungi</taxon>
        <taxon>Fungi incertae sedis</taxon>
        <taxon>Chytridiomycota</taxon>
        <taxon>Chytridiomycota incertae sedis</taxon>
        <taxon>Chytridiomycetes</taxon>
        <taxon>Rhizophydiales</taxon>
        <taxon>Terramycetaceae</taxon>
        <taxon>Boothiomyces</taxon>
    </lineage>
</organism>
<reference evidence="2" key="1">
    <citation type="submission" date="2020-05" db="EMBL/GenBank/DDBJ databases">
        <title>Phylogenomic resolution of chytrid fungi.</title>
        <authorList>
            <person name="Stajich J.E."/>
            <person name="Amses K."/>
            <person name="Simmons R."/>
            <person name="Seto K."/>
            <person name="Myers J."/>
            <person name="Bonds A."/>
            <person name="Quandt C.A."/>
            <person name="Barry K."/>
            <person name="Liu P."/>
            <person name="Grigoriev I."/>
            <person name="Longcore J.E."/>
            <person name="James T.Y."/>
        </authorList>
    </citation>
    <scope>NUCLEOTIDE SEQUENCE</scope>
    <source>
        <strain evidence="2">PLAUS21</strain>
    </source>
</reference>
<dbReference type="GO" id="GO:0004806">
    <property type="term" value="F:triacylglycerol lipase activity"/>
    <property type="evidence" value="ECO:0007669"/>
    <property type="project" value="TreeGrafter"/>
</dbReference>
<dbReference type="PANTHER" id="PTHR23025">
    <property type="entry name" value="TRIACYLGLYCEROL LIPASE"/>
    <property type="match status" value="1"/>
</dbReference>
<protein>
    <recommendedName>
        <fullName evidence="1">Alpha/beta hydrolase fold-3 domain-containing protein</fullName>
    </recommendedName>
</protein>
<dbReference type="Gene3D" id="3.40.50.1820">
    <property type="entry name" value="alpha/beta hydrolase"/>
    <property type="match status" value="2"/>
</dbReference>
<dbReference type="SUPFAM" id="SSF53474">
    <property type="entry name" value="alpha/beta-Hydrolases"/>
    <property type="match status" value="1"/>
</dbReference>
<feature type="domain" description="Alpha/beta hydrolase fold-3" evidence="1">
    <location>
        <begin position="87"/>
        <end position="177"/>
    </location>
</feature>
<feature type="domain" description="Alpha/beta hydrolase fold-3" evidence="1">
    <location>
        <begin position="263"/>
        <end position="341"/>
    </location>
</feature>
<evidence type="ECO:0000259" key="1">
    <source>
        <dbReference type="Pfam" id="PF07859"/>
    </source>
</evidence>
<gene>
    <name evidence="2" type="ORF">HK103_001649</name>
</gene>
<dbReference type="GO" id="GO:0004771">
    <property type="term" value="F:sterol ester esterase activity"/>
    <property type="evidence" value="ECO:0007669"/>
    <property type="project" value="TreeGrafter"/>
</dbReference>